<evidence type="ECO:0000256" key="1">
    <source>
        <dbReference type="SAM" id="MobiDB-lite"/>
    </source>
</evidence>
<feature type="compositionally biased region" description="Polar residues" evidence="1">
    <location>
        <begin position="99"/>
        <end position="111"/>
    </location>
</feature>
<dbReference type="OrthoDB" id="6221265at2759"/>
<dbReference type="EMBL" id="UYRS01018408">
    <property type="protein sequence ID" value="VDK34909.1"/>
    <property type="molecule type" value="Genomic_DNA"/>
</dbReference>
<accession>A0A3P6PFB5</accession>
<feature type="region of interest" description="Disordered" evidence="1">
    <location>
        <begin position="99"/>
        <end position="131"/>
    </location>
</feature>
<proteinExistence type="predicted"/>
<feature type="transmembrane region" description="Helical" evidence="2">
    <location>
        <begin position="32"/>
        <end position="49"/>
    </location>
</feature>
<dbReference type="AlphaFoldDB" id="A0A3P6PFB5"/>
<reference evidence="3 4" key="1">
    <citation type="submission" date="2018-11" db="EMBL/GenBank/DDBJ databases">
        <authorList>
            <consortium name="Pathogen Informatics"/>
        </authorList>
    </citation>
    <scope>NUCLEOTIDE SEQUENCE [LARGE SCALE GENOMIC DNA]</scope>
</reference>
<keyword evidence="2" id="KW-0812">Transmembrane</keyword>
<evidence type="ECO:0000313" key="4">
    <source>
        <dbReference type="Proteomes" id="UP000282613"/>
    </source>
</evidence>
<feature type="compositionally biased region" description="Polar residues" evidence="1">
    <location>
        <begin position="122"/>
        <end position="131"/>
    </location>
</feature>
<gene>
    <name evidence="3" type="ORF">TASK_LOCUS5347</name>
</gene>
<organism evidence="3 4">
    <name type="scientific">Taenia asiatica</name>
    <name type="common">Asian tapeworm</name>
    <dbReference type="NCBI Taxonomy" id="60517"/>
    <lineage>
        <taxon>Eukaryota</taxon>
        <taxon>Metazoa</taxon>
        <taxon>Spiralia</taxon>
        <taxon>Lophotrochozoa</taxon>
        <taxon>Platyhelminthes</taxon>
        <taxon>Cestoda</taxon>
        <taxon>Eucestoda</taxon>
        <taxon>Cyclophyllidea</taxon>
        <taxon>Taeniidae</taxon>
        <taxon>Taenia</taxon>
    </lineage>
</organism>
<evidence type="ECO:0000313" key="3">
    <source>
        <dbReference type="EMBL" id="VDK34909.1"/>
    </source>
</evidence>
<keyword evidence="4" id="KW-1185">Reference proteome</keyword>
<sequence length="131" mass="14423">MQQQVARLYRMEDINKETLKVVYLPIEGAQNVWMYTTILALTIFVYFLLKGIRSMWNEVPRFGARSMLRQMYSVNNGVGDGWACIHGAGGFALTAPLASTSNSDSTSTQVRRNAHSCPTEAPSVNGSGECA</sequence>
<evidence type="ECO:0000256" key="2">
    <source>
        <dbReference type="SAM" id="Phobius"/>
    </source>
</evidence>
<keyword evidence="2" id="KW-1133">Transmembrane helix</keyword>
<name>A0A3P6PFB5_TAEAS</name>
<dbReference type="Proteomes" id="UP000282613">
    <property type="component" value="Unassembled WGS sequence"/>
</dbReference>
<keyword evidence="2" id="KW-0472">Membrane</keyword>
<protein>
    <submittedName>
        <fullName evidence="3">Uncharacterized protein</fullName>
    </submittedName>
</protein>